<keyword evidence="2" id="KW-1185">Reference proteome</keyword>
<reference evidence="2" key="1">
    <citation type="submission" date="2014-09" db="EMBL/GenBank/DDBJ databases">
        <authorList>
            <person name="Mudge J."/>
            <person name="Ramaraj T."/>
            <person name="Lindquist I.E."/>
            <person name="Bharti A.K."/>
            <person name="Sundararajan A."/>
            <person name="Cameron C.T."/>
            <person name="Woodward J.E."/>
            <person name="May G.D."/>
            <person name="Brubaker C."/>
            <person name="Broadhvest J."/>
            <person name="Wilkins T.A."/>
        </authorList>
    </citation>
    <scope>NUCLEOTIDE SEQUENCE</scope>
    <source>
        <strain evidence="2">cv. AKA8401</strain>
    </source>
</reference>
<dbReference type="Proteomes" id="UP000032142">
    <property type="component" value="Unassembled WGS sequence"/>
</dbReference>
<proteinExistence type="predicted"/>
<dbReference type="EMBL" id="KN416608">
    <property type="protein sequence ID" value="KHG20768.1"/>
    <property type="molecule type" value="Genomic_DNA"/>
</dbReference>
<dbReference type="AlphaFoldDB" id="A0A0B0P227"/>
<accession>A0A0B0P227</accession>
<organism evidence="1 2">
    <name type="scientific">Gossypium arboreum</name>
    <name type="common">Tree cotton</name>
    <name type="synonym">Gossypium nanking</name>
    <dbReference type="NCBI Taxonomy" id="29729"/>
    <lineage>
        <taxon>Eukaryota</taxon>
        <taxon>Viridiplantae</taxon>
        <taxon>Streptophyta</taxon>
        <taxon>Embryophyta</taxon>
        <taxon>Tracheophyta</taxon>
        <taxon>Spermatophyta</taxon>
        <taxon>Magnoliopsida</taxon>
        <taxon>eudicotyledons</taxon>
        <taxon>Gunneridae</taxon>
        <taxon>Pentapetalae</taxon>
        <taxon>rosids</taxon>
        <taxon>malvids</taxon>
        <taxon>Malvales</taxon>
        <taxon>Malvaceae</taxon>
        <taxon>Malvoideae</taxon>
        <taxon>Gossypium</taxon>
    </lineage>
</organism>
<sequence>MSDVIRGNMNWLGLANKEIGHISFYELRDKVSRKTESRPRSGKKQDLGLNRINGPYFVLSVTKLARGSKDIEVRFTLST</sequence>
<evidence type="ECO:0000313" key="1">
    <source>
        <dbReference type="EMBL" id="KHG20768.1"/>
    </source>
</evidence>
<protein>
    <submittedName>
        <fullName evidence="1">Uncharacterized protein</fullName>
    </submittedName>
</protein>
<gene>
    <name evidence="1" type="ORF">F383_03895</name>
</gene>
<evidence type="ECO:0000313" key="2">
    <source>
        <dbReference type="Proteomes" id="UP000032142"/>
    </source>
</evidence>
<name>A0A0B0P227_GOSAR</name>